<feature type="domain" description="Potassium channel tetramerisation-type BTB" evidence="1">
    <location>
        <begin position="13"/>
        <end position="99"/>
    </location>
</feature>
<dbReference type="InterPro" id="IPR011333">
    <property type="entry name" value="SKP1/BTB/POZ_sf"/>
</dbReference>
<dbReference type="AlphaFoldDB" id="A0A8S1IWZ4"/>
<reference evidence="2" key="1">
    <citation type="submission" date="2020-12" db="EMBL/GenBank/DDBJ databases">
        <authorList>
            <person name="Iha C."/>
        </authorList>
    </citation>
    <scope>NUCLEOTIDE SEQUENCE</scope>
</reference>
<evidence type="ECO:0000313" key="2">
    <source>
        <dbReference type="EMBL" id="CAD7698536.1"/>
    </source>
</evidence>
<dbReference type="Proteomes" id="UP000708148">
    <property type="component" value="Unassembled WGS sequence"/>
</dbReference>
<name>A0A8S1IWZ4_9CHLO</name>
<evidence type="ECO:0000313" key="3">
    <source>
        <dbReference type="Proteomes" id="UP000708148"/>
    </source>
</evidence>
<keyword evidence="3" id="KW-1185">Reference proteome</keyword>
<dbReference type="Gene3D" id="3.30.710.10">
    <property type="entry name" value="Potassium Channel Kv1.1, Chain A"/>
    <property type="match status" value="1"/>
</dbReference>
<dbReference type="OrthoDB" id="577970at2759"/>
<dbReference type="Pfam" id="PF02214">
    <property type="entry name" value="BTB_2"/>
    <property type="match status" value="1"/>
</dbReference>
<evidence type="ECO:0000259" key="1">
    <source>
        <dbReference type="Pfam" id="PF02214"/>
    </source>
</evidence>
<dbReference type="EMBL" id="CAJHUC010000847">
    <property type="protein sequence ID" value="CAD7698536.1"/>
    <property type="molecule type" value="Genomic_DNA"/>
</dbReference>
<proteinExistence type="predicted"/>
<protein>
    <recommendedName>
        <fullName evidence="1">Potassium channel tetramerisation-type BTB domain-containing protein</fullName>
    </recommendedName>
</protein>
<dbReference type="GO" id="GO:0051260">
    <property type="term" value="P:protein homooligomerization"/>
    <property type="evidence" value="ECO:0007669"/>
    <property type="project" value="InterPro"/>
</dbReference>
<sequence length="267" mass="30675">MASGSQGAGGRVLRLDVGGRVFELSQEMLARFPKSQFSVMCQDCPDAFTREAPLPIARSGKGFEVIVEIFRRGTFQWAQVEGSYTLSELRNDLDFYGLPAWEDLCPRPLGQKFMEARTDLIFYGLAEAMASQVRHLCTADLVKRQADFLLCWEMGQELEVHRFTCREDYETSRWFRRAHHNNDMWHFEAEYGETGGKAHPEEEIDFANETNKFRVAFLSQPAQEMMVANLAKFGFKAECRKQAVLCDSRELPTDQPEGEIQLVTIYW</sequence>
<accession>A0A8S1IWZ4</accession>
<dbReference type="InterPro" id="IPR003131">
    <property type="entry name" value="T1-type_BTB"/>
</dbReference>
<gene>
    <name evidence="2" type="ORF">OSTQU699_LOCUS3897</name>
</gene>
<organism evidence="2 3">
    <name type="scientific">Ostreobium quekettii</name>
    <dbReference type="NCBI Taxonomy" id="121088"/>
    <lineage>
        <taxon>Eukaryota</taxon>
        <taxon>Viridiplantae</taxon>
        <taxon>Chlorophyta</taxon>
        <taxon>core chlorophytes</taxon>
        <taxon>Ulvophyceae</taxon>
        <taxon>TCBD clade</taxon>
        <taxon>Bryopsidales</taxon>
        <taxon>Ostreobineae</taxon>
        <taxon>Ostreobiaceae</taxon>
        <taxon>Ostreobium</taxon>
    </lineage>
</organism>
<comment type="caution">
    <text evidence="2">The sequence shown here is derived from an EMBL/GenBank/DDBJ whole genome shotgun (WGS) entry which is preliminary data.</text>
</comment>
<dbReference type="SUPFAM" id="SSF54695">
    <property type="entry name" value="POZ domain"/>
    <property type="match status" value="1"/>
</dbReference>